<accession>Q119U5</accession>
<dbReference type="AlphaFoldDB" id="Q119U5"/>
<evidence type="ECO:0000313" key="2">
    <source>
        <dbReference type="EMBL" id="ABG49729.1"/>
    </source>
</evidence>
<dbReference type="RefSeq" id="WP_011610125.1">
    <property type="nucleotide sequence ID" value="NC_008312.1"/>
</dbReference>
<organism evidence="2">
    <name type="scientific">Trichodesmium erythraeum (strain IMS101)</name>
    <dbReference type="NCBI Taxonomy" id="203124"/>
    <lineage>
        <taxon>Bacteria</taxon>
        <taxon>Bacillati</taxon>
        <taxon>Cyanobacteriota</taxon>
        <taxon>Cyanophyceae</taxon>
        <taxon>Oscillatoriophycideae</taxon>
        <taxon>Oscillatoriales</taxon>
        <taxon>Microcoleaceae</taxon>
        <taxon>Trichodesmium</taxon>
    </lineage>
</organism>
<dbReference type="HOGENOM" id="CLU_1015091_0_0_3"/>
<keyword evidence="1" id="KW-0472">Membrane</keyword>
<reference evidence="2" key="1">
    <citation type="submission" date="2006-06" db="EMBL/GenBank/DDBJ databases">
        <title>Complete sequence of Trichodesmium erythraeum IMS101.</title>
        <authorList>
            <consortium name="US DOE Joint Genome Institute"/>
            <person name="Copeland A."/>
            <person name="Lucas S."/>
            <person name="Lapidus A."/>
            <person name="Barry K."/>
            <person name="Detter J.C."/>
            <person name="Glavina del Rio T."/>
            <person name="Hammon N."/>
            <person name="Israni S."/>
            <person name="Dalin E."/>
            <person name="Tice H."/>
            <person name="Pitluck S."/>
            <person name="Kiss H."/>
            <person name="Munk A.C."/>
            <person name="Brettin T."/>
            <person name="Bruce D."/>
            <person name="Han C."/>
            <person name="Tapia R."/>
            <person name="Gilna P."/>
            <person name="Schmutz J."/>
            <person name="Larimer F."/>
            <person name="Land M."/>
            <person name="Hauser L."/>
            <person name="Kyrpides N."/>
            <person name="Kim E."/>
            <person name="Richardson P."/>
        </authorList>
    </citation>
    <scope>NUCLEOTIDE SEQUENCE [LARGE SCALE GENOMIC DNA]</scope>
    <source>
        <strain evidence="2">IMS101</strain>
    </source>
</reference>
<dbReference type="KEGG" id="ter:Tery_0243"/>
<feature type="transmembrane region" description="Helical" evidence="1">
    <location>
        <begin position="142"/>
        <end position="161"/>
    </location>
</feature>
<dbReference type="OrthoDB" id="447636at2"/>
<proteinExistence type="predicted"/>
<keyword evidence="1" id="KW-1133">Transmembrane helix</keyword>
<sequence length="270" mass="32484">MKNHTDKYQEKFLEPNKEDGILEKLPQEVKEWAASLPWHQRRYVLSFSYILCASSPEKQAEFLDDYIADGLAIKMLQDIDTVNRVNKYLRHFHARTKINEHVLRRYIRLYYFHVTQNVHIQTQQYLESAMKLVMNTEKRNQIFNYILGFEFIKIMFTMSWIQHERLARLQTNQETFINTYIKPIQSAHQVNSIIVPKDKSIFFAKRDYYVQIPEISPKKLVKLIIETFTSEKVNKCGFIITRHVKGLRFDFDYIFQQQEQEDIFPVNFNL</sequence>
<dbReference type="EMBL" id="CP000393">
    <property type="protein sequence ID" value="ABG49729.1"/>
    <property type="molecule type" value="Genomic_DNA"/>
</dbReference>
<evidence type="ECO:0008006" key="3">
    <source>
        <dbReference type="Google" id="ProtNLM"/>
    </source>
</evidence>
<gene>
    <name evidence="2" type="ordered locus">Tery_0243</name>
</gene>
<name>Q119U5_TRIEI</name>
<evidence type="ECO:0000256" key="1">
    <source>
        <dbReference type="SAM" id="Phobius"/>
    </source>
</evidence>
<protein>
    <recommendedName>
        <fullName evidence="3">Cobyrinic acid a,c-diamide synthase</fullName>
    </recommendedName>
</protein>
<dbReference type="eggNOG" id="ENOG502Z9BB">
    <property type="taxonomic scope" value="Bacteria"/>
</dbReference>
<keyword evidence="1" id="KW-0812">Transmembrane</keyword>